<feature type="region of interest" description="Disordered" evidence="1">
    <location>
        <begin position="17"/>
        <end position="36"/>
    </location>
</feature>
<reference evidence="2 3" key="1">
    <citation type="submission" date="2019-03" db="EMBL/GenBank/DDBJ databases">
        <title>First draft genome of Liparis tanakae, snailfish: a comprehensive survey of snailfish specific genes.</title>
        <authorList>
            <person name="Kim W."/>
            <person name="Song I."/>
            <person name="Jeong J.-H."/>
            <person name="Kim D."/>
            <person name="Kim S."/>
            <person name="Ryu S."/>
            <person name="Song J.Y."/>
            <person name="Lee S.K."/>
        </authorList>
    </citation>
    <scope>NUCLEOTIDE SEQUENCE [LARGE SCALE GENOMIC DNA]</scope>
    <source>
        <tissue evidence="2">Muscle</tissue>
    </source>
</reference>
<comment type="caution">
    <text evidence="2">The sequence shown here is derived from an EMBL/GenBank/DDBJ whole genome shotgun (WGS) entry which is preliminary data.</text>
</comment>
<dbReference type="Proteomes" id="UP000314294">
    <property type="component" value="Unassembled WGS sequence"/>
</dbReference>
<organism evidence="2 3">
    <name type="scientific">Liparis tanakae</name>
    <name type="common">Tanaka's snailfish</name>
    <dbReference type="NCBI Taxonomy" id="230148"/>
    <lineage>
        <taxon>Eukaryota</taxon>
        <taxon>Metazoa</taxon>
        <taxon>Chordata</taxon>
        <taxon>Craniata</taxon>
        <taxon>Vertebrata</taxon>
        <taxon>Euteleostomi</taxon>
        <taxon>Actinopterygii</taxon>
        <taxon>Neopterygii</taxon>
        <taxon>Teleostei</taxon>
        <taxon>Neoteleostei</taxon>
        <taxon>Acanthomorphata</taxon>
        <taxon>Eupercaria</taxon>
        <taxon>Perciformes</taxon>
        <taxon>Cottioidei</taxon>
        <taxon>Cottales</taxon>
        <taxon>Liparidae</taxon>
        <taxon>Liparis</taxon>
    </lineage>
</organism>
<dbReference type="EMBL" id="SRLO01009290">
    <property type="protein sequence ID" value="TNN26901.1"/>
    <property type="molecule type" value="Genomic_DNA"/>
</dbReference>
<evidence type="ECO:0000256" key="1">
    <source>
        <dbReference type="SAM" id="MobiDB-lite"/>
    </source>
</evidence>
<sequence length="107" mass="11490">MWTEAAVRFQWRSDMIRPSGRSLPMTSSSSSSSSSAPAFYRLKGGGARLMPRANLEVVGGLLPRTRCLVLSSKVILFHTLVSFPPLPPSSLLFRVVTGAVNANPTAS</sequence>
<proteinExistence type="predicted"/>
<gene>
    <name evidence="2" type="ORF">EYF80_062957</name>
</gene>
<evidence type="ECO:0000313" key="3">
    <source>
        <dbReference type="Proteomes" id="UP000314294"/>
    </source>
</evidence>
<protein>
    <submittedName>
        <fullName evidence="2">Uncharacterized protein</fullName>
    </submittedName>
</protein>
<name>A0A4Z2EDS3_9TELE</name>
<evidence type="ECO:0000313" key="2">
    <source>
        <dbReference type="EMBL" id="TNN26901.1"/>
    </source>
</evidence>
<dbReference type="AlphaFoldDB" id="A0A4Z2EDS3"/>
<accession>A0A4Z2EDS3</accession>
<keyword evidence="3" id="KW-1185">Reference proteome</keyword>